<organism evidence="7 8">
    <name type="scientific">Bemisia tabaci</name>
    <name type="common">Sweetpotato whitefly</name>
    <name type="synonym">Aleurodes tabaci</name>
    <dbReference type="NCBI Taxonomy" id="7038"/>
    <lineage>
        <taxon>Eukaryota</taxon>
        <taxon>Metazoa</taxon>
        <taxon>Ecdysozoa</taxon>
        <taxon>Arthropoda</taxon>
        <taxon>Hexapoda</taxon>
        <taxon>Insecta</taxon>
        <taxon>Pterygota</taxon>
        <taxon>Neoptera</taxon>
        <taxon>Paraneoptera</taxon>
        <taxon>Hemiptera</taxon>
        <taxon>Sternorrhyncha</taxon>
        <taxon>Aleyrodoidea</taxon>
        <taxon>Aleyrodidae</taxon>
        <taxon>Aleyrodinae</taxon>
        <taxon>Bemisia</taxon>
    </lineage>
</organism>
<dbReference type="GO" id="GO:0000793">
    <property type="term" value="C:condensed chromosome"/>
    <property type="evidence" value="ECO:0007669"/>
    <property type="project" value="TreeGrafter"/>
</dbReference>
<dbReference type="GO" id="GO:0007129">
    <property type="term" value="P:homologous chromosome pairing at meiosis"/>
    <property type="evidence" value="ECO:0007669"/>
    <property type="project" value="TreeGrafter"/>
</dbReference>
<dbReference type="PANTHER" id="PTHR32086">
    <property type="entry name" value="FANCONI ANEMIA GROUP D2 PROTEIN"/>
    <property type="match status" value="1"/>
</dbReference>
<evidence type="ECO:0000256" key="6">
    <source>
        <dbReference type="SAM" id="MobiDB-lite"/>
    </source>
</evidence>
<evidence type="ECO:0000256" key="5">
    <source>
        <dbReference type="ARBA" id="ARBA00093456"/>
    </source>
</evidence>
<name>A0AAI8UV77_BEMTA</name>
<feature type="compositionally biased region" description="Polar residues" evidence="6">
    <location>
        <begin position="38"/>
        <end position="56"/>
    </location>
</feature>
<reference evidence="7" key="1">
    <citation type="submission" date="2021-12" db="EMBL/GenBank/DDBJ databases">
        <authorList>
            <person name="King R."/>
        </authorList>
    </citation>
    <scope>NUCLEOTIDE SEQUENCE</scope>
</reference>
<feature type="compositionally biased region" description="Acidic residues" evidence="6">
    <location>
        <begin position="80"/>
        <end position="90"/>
    </location>
</feature>
<dbReference type="Pfam" id="PF14631">
    <property type="entry name" value="FancD2"/>
    <property type="match status" value="1"/>
</dbReference>
<feature type="compositionally biased region" description="Low complexity" evidence="6">
    <location>
        <begin position="1521"/>
        <end position="1531"/>
    </location>
</feature>
<feature type="compositionally biased region" description="Basic and acidic residues" evidence="6">
    <location>
        <begin position="1541"/>
        <end position="1550"/>
    </location>
</feature>
<evidence type="ECO:0000256" key="2">
    <source>
        <dbReference type="ARBA" id="ARBA00022499"/>
    </source>
</evidence>
<evidence type="ECO:0000256" key="4">
    <source>
        <dbReference type="ARBA" id="ARBA00023242"/>
    </source>
</evidence>
<dbReference type="GO" id="GO:0070182">
    <property type="term" value="F:DNA polymerase binding"/>
    <property type="evidence" value="ECO:0007669"/>
    <property type="project" value="TreeGrafter"/>
</dbReference>
<evidence type="ECO:0000313" key="8">
    <source>
        <dbReference type="Proteomes" id="UP001152759"/>
    </source>
</evidence>
<feature type="region of interest" description="Disordered" evidence="6">
    <location>
        <begin position="1491"/>
        <end position="1550"/>
    </location>
</feature>
<comment type="caution">
    <text evidence="7">The sequence shown here is derived from an EMBL/GenBank/DDBJ whole genome shotgun (WGS) entry which is preliminary data.</text>
</comment>
<feature type="region of interest" description="Disordered" evidence="6">
    <location>
        <begin position="955"/>
        <end position="1012"/>
    </location>
</feature>
<accession>A0AAI8UV77</accession>
<dbReference type="GO" id="GO:1990918">
    <property type="term" value="P:double-strand break repair involved in meiotic recombination"/>
    <property type="evidence" value="ECO:0007669"/>
    <property type="project" value="TreeGrafter"/>
</dbReference>
<evidence type="ECO:0000256" key="1">
    <source>
        <dbReference type="ARBA" id="ARBA00004123"/>
    </source>
</evidence>
<feature type="compositionally biased region" description="Basic residues" evidence="6">
    <location>
        <begin position="961"/>
        <end position="977"/>
    </location>
</feature>
<dbReference type="Proteomes" id="UP001152759">
    <property type="component" value="Unassembled WGS sequence"/>
</dbReference>
<dbReference type="GO" id="GO:0005634">
    <property type="term" value="C:nucleus"/>
    <property type="evidence" value="ECO:0007669"/>
    <property type="project" value="UniProtKB-SubCell"/>
</dbReference>
<dbReference type="InterPro" id="IPR029448">
    <property type="entry name" value="FANCD2"/>
</dbReference>
<gene>
    <name evidence="7" type="ORF">BEMITA_LOCUS112</name>
</gene>
<dbReference type="GO" id="GO:0031573">
    <property type="term" value="P:mitotic intra-S DNA damage checkpoint signaling"/>
    <property type="evidence" value="ECO:0007669"/>
    <property type="project" value="TreeGrafter"/>
</dbReference>
<comment type="similarity">
    <text evidence="5">Belongs to the Fanconi anemia protein FANCD2 family.</text>
</comment>
<keyword evidence="3" id="KW-0832">Ubl conjugation</keyword>
<keyword evidence="2" id="KW-1017">Isopeptide bond</keyword>
<evidence type="ECO:0000313" key="7">
    <source>
        <dbReference type="EMBL" id="CAH0746966.1"/>
    </source>
</evidence>
<dbReference type="EMBL" id="CAKKNF020000012">
    <property type="protein sequence ID" value="CAH0746966.1"/>
    <property type="molecule type" value="Genomic_DNA"/>
</dbReference>
<feature type="compositionally biased region" description="Low complexity" evidence="6">
    <location>
        <begin position="16"/>
        <end position="35"/>
    </location>
</feature>
<protein>
    <recommendedName>
        <fullName evidence="9">Fanconi anemia group D2 protein</fullName>
    </recommendedName>
</protein>
<dbReference type="GO" id="GO:0036297">
    <property type="term" value="P:interstrand cross-link repair"/>
    <property type="evidence" value="ECO:0007669"/>
    <property type="project" value="TreeGrafter"/>
</dbReference>
<sequence>MYKRRPKGLGVGLRAPSQKPSVQPPSDSSQSSVGSALQDIQNRPSSTSSDGTTILSQDFFDKIPPASTPKKGTENIPDSDPVDEGMDTDELMNVFKSPGKPPRSPEPRAKKVKRDHGKSKEQYKEMHSKQILSYMEDIVVTAGFFLQQDDSPNILNEDQAIFINNVSKAMKSGPVDKNVSIFMKDFEKYHEDRKLLFKALSPTQTGEDCNIARGHTQDSLVHLLLQVDCLEPKLMEYLLEKMGEIAMDEDSSDSDVSTVTWIRMILQSFRFLNKISDPGKMNTQLFDIIHACDNPVVQREIIVCLPDIIGDMDHFNAASELSKLLREKPALTTAVLDALTNLSLQSETRVEVQQSLLRSLRRAPVEYLPSMVKFLVSVSSVDEANEVINGLRLELFPSVIPALSQTRTQNAKPADIASSKKLCFNMIRYGLLVSKVLADTWLKNIENISNPGGMKALDVVVLLIMYSIAANTTRKTKLETLFRTKIVKGVLKIAVMEDVFESFLLIVEDNFASLMKIASVLLKCPEVVVTEFASDLYCNCFSHVSGQWCKWIVTELLMYVGAGDAMHTRSALQILNQLAETQLSKLKNFAVLLTSLLNKLNEIGLNEVRMLMDTLSRIAYSSVSDDVNTDCYALQDELNMLARKQLASSQVSTVRNGVVSTVMIIKHIASVPNSEENEWPDRASEIDVPLTDRAKRAFPLLDLVMASTRLNPEAQGLFFDQLSKLIFRTKNLDRVLLVKTTKRSIKLPTLNEFFQQQLSLKFQYRVSVAMKNNLQESFLISVPDFSRKENTFEYALQFSLEENEEDGIALDLTSLVIKDHEKRIPVDSVLFPLLILPSLVRLLRALESEDLSEIDALLVCPVAMPTLETLDEFLNLSPDDQTVVMNSLFYCVNWYREIINAFSCFIRKENGDKVVMRLRLIIWLQNQISRCLPKMIIPDYCPPMAHFHTAVKSPVTSADKGKKKGAKKGGKKRKSKKLDKTAASTSKANENTVLSGCTQNKDNAADETEDQPEVEKLADLSVYSNFFRELDVDVWLLLTYKLTINQTPPSNGNFSPELGPNELLFLLEDFVFKVEHCLAAVKKFSHLKTANTVPIGIDSISSIPAVSIIKNCLRLLPNLCGHRNTILEYSKNLLLVNDHILDNRGMFMPESKNIKQCLGLIFRALTAIFSWNGFKSQQHHELFKTGLVRLAQDSDATEASSDMTVDELAAECCKYLVSIEEHILHLASAQSLVSFYQALAKHLNEETTNEALGKICLKFLKRRWYDLDGTEEQGSIYNKVIEAFLYNYLSMTEDQLSLLEEFISLVEAEAADLSSKDSRLESFPTISKTNFPVLMKALCKSIESAIRQGLDSADSDVEKLEVWTKATNILEKVVKLVKTFDGRQNLVAFVSSSLGILRLFNSQAVPVCSVMFRTKNAEVSQALKRFQTLTRYVQTVCNHVKVASDTALAKKLPQIRMALETVVLQVKNLVVLNGCTDAFFLGSMRNKNLKGEEIPTQSTVADEDSDSNQGGDANSDDEGDASGNEDNNSSSDKSDDESAMEEDRTYSSSH</sequence>
<dbReference type="PANTHER" id="PTHR32086:SF0">
    <property type="entry name" value="FANCONI ANEMIA GROUP D2 PROTEIN"/>
    <property type="match status" value="1"/>
</dbReference>
<comment type="subcellular location">
    <subcellularLocation>
        <location evidence="1">Nucleus</location>
    </subcellularLocation>
</comment>
<evidence type="ECO:0008006" key="9">
    <source>
        <dbReference type="Google" id="ProtNLM"/>
    </source>
</evidence>
<feature type="compositionally biased region" description="Polar residues" evidence="6">
    <location>
        <begin position="982"/>
        <end position="1002"/>
    </location>
</feature>
<proteinExistence type="inferred from homology"/>
<feature type="region of interest" description="Disordered" evidence="6">
    <location>
        <begin position="1"/>
        <end position="126"/>
    </location>
</feature>
<keyword evidence="4" id="KW-0539">Nucleus</keyword>
<evidence type="ECO:0000256" key="3">
    <source>
        <dbReference type="ARBA" id="ARBA00022843"/>
    </source>
</evidence>
<keyword evidence="8" id="KW-1185">Reference proteome</keyword>